<sequence length="224" mass="24292">MGGLWRARVQPQQGLATVGIAPDGVGKRQQHSPQFCRSRPARAHRVTIARRLPRPCQTRLRAPRPGRHISTHFINGAALRCGIGRPRWVGNQLPQLFSATPPQWVGLPAAWPVARAASTPAPVPPYWGAYLARLTPHPHALRQTGPVYRAAQACSLRRGVGALRHAPPAPAWGKGAALTRPPHPARLPTRPYGERAGWWVLLARGASATGCAGWHLSTPRVLRG</sequence>
<name>A0A1Y0Y494_ACEPA</name>
<proteinExistence type="predicted"/>
<evidence type="ECO:0000313" key="1">
    <source>
        <dbReference type="EMBL" id="ARW47026.1"/>
    </source>
</evidence>
<accession>A0A1Y0Y494</accession>
<reference evidence="1" key="1">
    <citation type="submission" date="2017-05" db="EMBL/GenBank/DDBJ databases">
        <title>Genome sequence of Acetobacter pasteurianus subsp. pasteurianus strain SRCM101342.</title>
        <authorList>
            <person name="Cho S.H."/>
        </authorList>
    </citation>
    <scope>NUCLEOTIDE SEQUENCE [LARGE SCALE GENOMIC DNA]</scope>
    <source>
        <strain evidence="1">SRCM101342</strain>
    </source>
</reference>
<protein>
    <submittedName>
        <fullName evidence="1">Uncharacterized protein</fullName>
    </submittedName>
</protein>
<dbReference type="Proteomes" id="UP000196205">
    <property type="component" value="Chromosome"/>
</dbReference>
<organism evidence="1">
    <name type="scientific">Acetobacter pasteurianus subsp. pasteurianus</name>
    <dbReference type="NCBI Taxonomy" id="481145"/>
    <lineage>
        <taxon>Bacteria</taxon>
        <taxon>Pseudomonadati</taxon>
        <taxon>Pseudomonadota</taxon>
        <taxon>Alphaproteobacteria</taxon>
        <taxon>Acetobacterales</taxon>
        <taxon>Acetobacteraceae</taxon>
        <taxon>Acetobacter</taxon>
    </lineage>
</organism>
<gene>
    <name evidence="1" type="ORF">S1001342_00668</name>
</gene>
<dbReference type="AlphaFoldDB" id="A0A1Y0Y494"/>
<dbReference type="EMBL" id="CP021509">
    <property type="protein sequence ID" value="ARW47026.1"/>
    <property type="molecule type" value="Genomic_DNA"/>
</dbReference>